<dbReference type="Ensembl" id="ENSPTET00000052337.1">
    <property type="protein sequence ID" value="ENSPTEP00000038863.1"/>
    <property type="gene ID" value="ENSPTEG00000036052.1"/>
</dbReference>
<dbReference type="AlphaFoldDB" id="A0A8C9ILU2"/>
<dbReference type="Proteomes" id="UP000694416">
    <property type="component" value="Unplaced"/>
</dbReference>
<keyword evidence="2" id="KW-1185">Reference proteome</keyword>
<proteinExistence type="predicted"/>
<reference evidence="1" key="1">
    <citation type="submission" date="2025-05" db="UniProtKB">
        <authorList>
            <consortium name="Ensembl"/>
        </authorList>
    </citation>
    <scope>IDENTIFICATION</scope>
</reference>
<sequence>MDLIFPIWYFRLAPVHKSLAWNSALIHCLSSWISCAVMLSVLQICPCGKSGWDLISCLEDLGTAEYIKVLYCHQVNCSTTISSPQALKSVLPAGETNQSCVRGGKAMMTWKSPSLCHPPAKEKHKAVERGKPHWLRGRGARWKSST</sequence>
<accession>A0A8C9ILU2</accession>
<name>A0A8C9ILU2_9PRIM</name>
<evidence type="ECO:0000313" key="1">
    <source>
        <dbReference type="Ensembl" id="ENSPTEP00000038863.1"/>
    </source>
</evidence>
<protein>
    <submittedName>
        <fullName evidence="1">Uncharacterized protein</fullName>
    </submittedName>
</protein>
<dbReference type="Ensembl" id="ENSPTET00000052339.1">
    <property type="protein sequence ID" value="ENSPTEP00000038865.1"/>
    <property type="gene ID" value="ENSPTEG00000036052.1"/>
</dbReference>
<organism evidence="1 2">
    <name type="scientific">Piliocolobus tephrosceles</name>
    <name type="common">Ugandan red Colobus</name>
    <dbReference type="NCBI Taxonomy" id="591936"/>
    <lineage>
        <taxon>Eukaryota</taxon>
        <taxon>Metazoa</taxon>
        <taxon>Chordata</taxon>
        <taxon>Craniata</taxon>
        <taxon>Vertebrata</taxon>
        <taxon>Euteleostomi</taxon>
        <taxon>Mammalia</taxon>
        <taxon>Eutheria</taxon>
        <taxon>Euarchontoglires</taxon>
        <taxon>Primates</taxon>
        <taxon>Haplorrhini</taxon>
        <taxon>Catarrhini</taxon>
        <taxon>Cercopithecidae</taxon>
        <taxon>Colobinae</taxon>
        <taxon>Piliocolobus</taxon>
    </lineage>
</organism>
<evidence type="ECO:0000313" key="2">
    <source>
        <dbReference type="Proteomes" id="UP000694416"/>
    </source>
</evidence>